<dbReference type="SUPFAM" id="SSF57716">
    <property type="entry name" value="Glucocorticoid receptor-like (DNA-binding domain)"/>
    <property type="match status" value="1"/>
</dbReference>
<evidence type="ECO:0000256" key="3">
    <source>
        <dbReference type="ARBA" id="ARBA00022771"/>
    </source>
</evidence>
<dbReference type="GO" id="GO:0003677">
    <property type="term" value="F:DNA binding"/>
    <property type="evidence" value="ECO:0007669"/>
    <property type="project" value="UniProtKB-UniRule"/>
</dbReference>
<keyword evidence="6" id="KW-0539">Nucleus</keyword>
<protein>
    <recommendedName>
        <fullName evidence="14">RING-type domain-containing protein</fullName>
    </recommendedName>
</protein>
<dbReference type="InterPro" id="IPR001841">
    <property type="entry name" value="Znf_RING"/>
</dbReference>
<keyword evidence="5 8" id="KW-0238">DNA-binding</keyword>
<dbReference type="SMART" id="SM00184">
    <property type="entry name" value="RING"/>
    <property type="match status" value="1"/>
</dbReference>
<evidence type="ECO:0000313" key="13">
    <source>
        <dbReference type="Proteomes" id="UP000230750"/>
    </source>
</evidence>
<dbReference type="AlphaFoldDB" id="A0A2G8LEF4"/>
<feature type="domain" description="THAP-type" evidence="11">
    <location>
        <begin position="1"/>
        <end position="97"/>
    </location>
</feature>
<dbReference type="GO" id="GO:0008270">
    <property type="term" value="F:zinc ion binding"/>
    <property type="evidence" value="ECO:0007669"/>
    <property type="project" value="UniProtKB-KW"/>
</dbReference>
<dbReference type="SMART" id="SM00692">
    <property type="entry name" value="DM3"/>
    <property type="match status" value="1"/>
</dbReference>
<evidence type="ECO:0000256" key="2">
    <source>
        <dbReference type="ARBA" id="ARBA00022723"/>
    </source>
</evidence>
<dbReference type="OrthoDB" id="1305878at2759"/>
<keyword evidence="3 7" id="KW-0863">Zinc-finger</keyword>
<evidence type="ECO:0000256" key="7">
    <source>
        <dbReference type="PROSITE-ProRule" id="PRU00175"/>
    </source>
</evidence>
<dbReference type="Pfam" id="PF13923">
    <property type="entry name" value="zf-C3HC4_2"/>
    <property type="match status" value="1"/>
</dbReference>
<keyword evidence="13" id="KW-1185">Reference proteome</keyword>
<comment type="subcellular location">
    <subcellularLocation>
        <location evidence="1">Nucleus</location>
    </subcellularLocation>
</comment>
<dbReference type="Gene3D" id="3.30.40.10">
    <property type="entry name" value="Zinc/RING finger domain, C3HC4 (zinc finger)"/>
    <property type="match status" value="1"/>
</dbReference>
<evidence type="ECO:0000259" key="11">
    <source>
        <dbReference type="PROSITE" id="PS50950"/>
    </source>
</evidence>
<accession>A0A2G8LEF4</accession>
<reference evidence="12 13" key="1">
    <citation type="journal article" date="2017" name="PLoS Biol.">
        <title>The sea cucumber genome provides insights into morphological evolution and visceral regeneration.</title>
        <authorList>
            <person name="Zhang X."/>
            <person name="Sun L."/>
            <person name="Yuan J."/>
            <person name="Sun Y."/>
            <person name="Gao Y."/>
            <person name="Zhang L."/>
            <person name="Li S."/>
            <person name="Dai H."/>
            <person name="Hamel J.F."/>
            <person name="Liu C."/>
            <person name="Yu Y."/>
            <person name="Liu S."/>
            <person name="Lin W."/>
            <person name="Guo K."/>
            <person name="Jin S."/>
            <person name="Xu P."/>
            <person name="Storey K.B."/>
            <person name="Huan P."/>
            <person name="Zhang T."/>
            <person name="Zhou Y."/>
            <person name="Zhang J."/>
            <person name="Lin C."/>
            <person name="Li X."/>
            <person name="Xing L."/>
            <person name="Huo D."/>
            <person name="Sun M."/>
            <person name="Wang L."/>
            <person name="Mercier A."/>
            <person name="Li F."/>
            <person name="Yang H."/>
            <person name="Xiang J."/>
        </authorList>
    </citation>
    <scope>NUCLEOTIDE SEQUENCE [LARGE SCALE GENOMIC DNA]</scope>
    <source>
        <strain evidence="12">Shaxun</strain>
        <tissue evidence="12">Muscle</tissue>
    </source>
</reference>
<dbReference type="InterPro" id="IPR051507">
    <property type="entry name" value="PcG_RING_finger"/>
</dbReference>
<dbReference type="GO" id="GO:0031519">
    <property type="term" value="C:PcG protein complex"/>
    <property type="evidence" value="ECO:0007669"/>
    <property type="project" value="UniProtKB-ARBA"/>
</dbReference>
<evidence type="ECO:0000256" key="5">
    <source>
        <dbReference type="ARBA" id="ARBA00023125"/>
    </source>
</evidence>
<organism evidence="12 13">
    <name type="scientific">Stichopus japonicus</name>
    <name type="common">Sea cucumber</name>
    <dbReference type="NCBI Taxonomy" id="307972"/>
    <lineage>
        <taxon>Eukaryota</taxon>
        <taxon>Metazoa</taxon>
        <taxon>Echinodermata</taxon>
        <taxon>Eleutherozoa</taxon>
        <taxon>Echinozoa</taxon>
        <taxon>Holothuroidea</taxon>
        <taxon>Aspidochirotacea</taxon>
        <taxon>Aspidochirotida</taxon>
        <taxon>Stichopodidae</taxon>
        <taxon>Apostichopus</taxon>
    </lineage>
</organism>
<gene>
    <name evidence="12" type="ORF">BSL78_04422</name>
</gene>
<feature type="region of interest" description="Disordered" evidence="9">
    <location>
        <begin position="313"/>
        <end position="338"/>
    </location>
</feature>
<dbReference type="PANTHER" id="PTHR45893">
    <property type="entry name" value="POLYCOMB GROUP RING FINGER PROTEIN"/>
    <property type="match status" value="1"/>
</dbReference>
<comment type="caution">
    <text evidence="12">The sequence shown here is derived from an EMBL/GenBank/DDBJ whole genome shotgun (WGS) entry which is preliminary data.</text>
</comment>
<evidence type="ECO:0000313" key="12">
    <source>
        <dbReference type="EMBL" id="PIK58648.1"/>
    </source>
</evidence>
<feature type="compositionally biased region" description="Basic and acidic residues" evidence="9">
    <location>
        <begin position="313"/>
        <end position="333"/>
    </location>
</feature>
<evidence type="ECO:0000259" key="10">
    <source>
        <dbReference type="PROSITE" id="PS50089"/>
    </source>
</evidence>
<dbReference type="PROSITE" id="PS50950">
    <property type="entry name" value="ZF_THAP"/>
    <property type="match status" value="1"/>
</dbReference>
<dbReference type="STRING" id="307972.A0A2G8LEF4"/>
<evidence type="ECO:0000256" key="8">
    <source>
        <dbReference type="PROSITE-ProRule" id="PRU00309"/>
    </source>
</evidence>
<proteinExistence type="predicted"/>
<evidence type="ECO:0000256" key="6">
    <source>
        <dbReference type="ARBA" id="ARBA00023242"/>
    </source>
</evidence>
<dbReference type="InterPro" id="IPR013083">
    <property type="entry name" value="Znf_RING/FYVE/PHD"/>
</dbReference>
<dbReference type="PROSITE" id="PS50089">
    <property type="entry name" value="ZF_RING_2"/>
    <property type="match status" value="1"/>
</dbReference>
<dbReference type="InterPro" id="IPR006612">
    <property type="entry name" value="THAP_Znf"/>
</dbReference>
<dbReference type="InterPro" id="IPR017907">
    <property type="entry name" value="Znf_RING_CS"/>
</dbReference>
<name>A0A2G8LEF4_STIJA</name>
<dbReference type="EMBL" id="MRZV01000106">
    <property type="protein sequence ID" value="PIK58648.1"/>
    <property type="molecule type" value="Genomic_DNA"/>
</dbReference>
<evidence type="ECO:0008006" key="14">
    <source>
        <dbReference type="Google" id="ProtNLM"/>
    </source>
</evidence>
<sequence>MPTQCCIPRCHVLSWSNRTLKVSHHTFPKDPQLFKKWTNFVRYTNRDFQPSCFSTLCSKHFADSAIVNTPYISFLEEKYDASSLRIRLKADAVPTILYAYKAEDADQTEKADTEAQISTEDNAIAIAGEEPGQVAVDEKEIKSEIKMTSARKHRRNVLHLVRLTDINAYITCFLCGGYMYNATTITECLHSFCRKCILQHFQKDNRCPTCDIVIHESIPFSFIRQDGHLQTIINKLLPSFERMEKEGEKKVLDMQQEELPPTPAPLNPTAEVVPIYNKMVSSAQISLQLDYLGISDTNVTTIISQWECDSLCDRGRGDNGSREDNGSRDRANPEMDTFSHFLKSQFTSEDIS</sequence>
<dbReference type="FunFam" id="3.30.40.10:FF:000033">
    <property type="entry name" value="Polycomb group RING finger protein 3"/>
    <property type="match status" value="1"/>
</dbReference>
<dbReference type="SUPFAM" id="SSF57850">
    <property type="entry name" value="RING/U-box"/>
    <property type="match status" value="1"/>
</dbReference>
<keyword evidence="4" id="KW-0862">Zinc</keyword>
<dbReference type="Pfam" id="PF05485">
    <property type="entry name" value="THAP"/>
    <property type="match status" value="1"/>
</dbReference>
<feature type="domain" description="RING-type" evidence="10">
    <location>
        <begin position="172"/>
        <end position="211"/>
    </location>
</feature>
<dbReference type="PROSITE" id="PS00518">
    <property type="entry name" value="ZF_RING_1"/>
    <property type="match status" value="1"/>
</dbReference>
<evidence type="ECO:0000256" key="4">
    <source>
        <dbReference type="ARBA" id="ARBA00022833"/>
    </source>
</evidence>
<dbReference type="Proteomes" id="UP000230750">
    <property type="component" value="Unassembled WGS sequence"/>
</dbReference>
<keyword evidence="2" id="KW-0479">Metal-binding</keyword>
<dbReference type="SMART" id="SM00980">
    <property type="entry name" value="THAP"/>
    <property type="match status" value="1"/>
</dbReference>
<evidence type="ECO:0000256" key="9">
    <source>
        <dbReference type="SAM" id="MobiDB-lite"/>
    </source>
</evidence>
<evidence type="ECO:0000256" key="1">
    <source>
        <dbReference type="ARBA" id="ARBA00004123"/>
    </source>
</evidence>